<name>A0A371FPJ1_MUCPR</name>
<protein>
    <recommendedName>
        <fullName evidence="3">Copia protein</fullName>
    </recommendedName>
</protein>
<dbReference type="Proteomes" id="UP000257109">
    <property type="component" value="Unassembled WGS sequence"/>
</dbReference>
<feature type="non-terminal residue" evidence="1">
    <location>
        <position position="1"/>
    </location>
</feature>
<gene>
    <name evidence="1" type="ORF">CR513_39303</name>
</gene>
<organism evidence="1 2">
    <name type="scientific">Mucuna pruriens</name>
    <name type="common">Velvet bean</name>
    <name type="synonym">Dolichos pruriens</name>
    <dbReference type="NCBI Taxonomy" id="157652"/>
    <lineage>
        <taxon>Eukaryota</taxon>
        <taxon>Viridiplantae</taxon>
        <taxon>Streptophyta</taxon>
        <taxon>Embryophyta</taxon>
        <taxon>Tracheophyta</taxon>
        <taxon>Spermatophyta</taxon>
        <taxon>Magnoliopsida</taxon>
        <taxon>eudicotyledons</taxon>
        <taxon>Gunneridae</taxon>
        <taxon>Pentapetalae</taxon>
        <taxon>rosids</taxon>
        <taxon>fabids</taxon>
        <taxon>Fabales</taxon>
        <taxon>Fabaceae</taxon>
        <taxon>Papilionoideae</taxon>
        <taxon>50 kb inversion clade</taxon>
        <taxon>NPAAA clade</taxon>
        <taxon>indigoferoid/millettioid clade</taxon>
        <taxon>Phaseoleae</taxon>
        <taxon>Mucuna</taxon>
    </lineage>
</organism>
<evidence type="ECO:0008006" key="3">
    <source>
        <dbReference type="Google" id="ProtNLM"/>
    </source>
</evidence>
<dbReference type="EMBL" id="QJKJ01008307">
    <property type="protein sequence ID" value="RDX80171.1"/>
    <property type="molecule type" value="Genomic_DNA"/>
</dbReference>
<reference evidence="1" key="1">
    <citation type="submission" date="2018-05" db="EMBL/GenBank/DDBJ databases">
        <title>Draft genome of Mucuna pruriens seed.</title>
        <authorList>
            <person name="Nnadi N.E."/>
            <person name="Vos R."/>
            <person name="Hasami M.H."/>
            <person name="Devisetty U.K."/>
            <person name="Aguiy J.C."/>
        </authorList>
    </citation>
    <scope>NUCLEOTIDE SEQUENCE [LARGE SCALE GENOMIC DNA]</scope>
    <source>
        <strain evidence="1">JCA_2017</strain>
    </source>
</reference>
<comment type="caution">
    <text evidence="1">The sequence shown here is derived from an EMBL/GenBank/DDBJ whole genome shotgun (WGS) entry which is preliminary data.</text>
</comment>
<proteinExistence type="predicted"/>
<evidence type="ECO:0000313" key="2">
    <source>
        <dbReference type="Proteomes" id="UP000257109"/>
    </source>
</evidence>
<keyword evidence="2" id="KW-1185">Reference proteome</keyword>
<sequence length="163" mass="18931">VSWITSFLSPPLDYVNELLKFNIEDCKSMCTPLHPTSILTLDDLDEKFQVDPRESHLATVLLILVYGLRNVVKKAIVMLIMLEKVERKSTNEGYHFIGTSSNTYQLYTIVLNFYGSNIGLWTMTSLKNPILYSRAKHIEIQNYFIRDYVLKRILDMKFVSSNE</sequence>
<dbReference type="AlphaFoldDB" id="A0A371FPJ1"/>
<accession>A0A371FPJ1</accession>
<dbReference type="OrthoDB" id="6768897at2759"/>
<evidence type="ECO:0000313" key="1">
    <source>
        <dbReference type="EMBL" id="RDX80171.1"/>
    </source>
</evidence>